<dbReference type="SUPFAM" id="SSF53098">
    <property type="entry name" value="Ribonuclease H-like"/>
    <property type="match status" value="1"/>
</dbReference>
<evidence type="ECO:0000256" key="5">
    <source>
        <dbReference type="ARBA" id="ARBA00023242"/>
    </source>
</evidence>
<evidence type="ECO:0000256" key="2">
    <source>
        <dbReference type="ARBA" id="ARBA00022723"/>
    </source>
</evidence>
<evidence type="ECO:0000256" key="4">
    <source>
        <dbReference type="ARBA" id="ARBA00022833"/>
    </source>
</evidence>
<protein>
    <submittedName>
        <fullName evidence="8">DUF659 domain-containing protein</fullName>
    </submittedName>
</protein>
<dbReference type="GeneID" id="59348274"/>
<feature type="compositionally biased region" description="Acidic residues" evidence="6">
    <location>
        <begin position="85"/>
        <end position="94"/>
    </location>
</feature>
<dbReference type="InterPro" id="IPR012337">
    <property type="entry name" value="RNaseH-like_sf"/>
</dbReference>
<evidence type="ECO:0000256" key="3">
    <source>
        <dbReference type="ARBA" id="ARBA00022771"/>
    </source>
</evidence>
<feature type="domain" description="DUF659" evidence="7">
    <location>
        <begin position="173"/>
        <end position="327"/>
    </location>
</feature>
<dbReference type="OrthoDB" id="3226942at2759"/>
<gene>
    <name evidence="8" type="ORF">MIND_00912100</name>
</gene>
<dbReference type="PANTHER" id="PTHR46481">
    <property type="entry name" value="ZINC FINGER BED DOMAIN-CONTAINING PROTEIN 4"/>
    <property type="match status" value="1"/>
</dbReference>
<comment type="subcellular location">
    <subcellularLocation>
        <location evidence="1">Nucleus</location>
    </subcellularLocation>
</comment>
<dbReference type="GO" id="GO:0005634">
    <property type="term" value="C:nucleus"/>
    <property type="evidence" value="ECO:0007669"/>
    <property type="project" value="UniProtKB-SubCell"/>
</dbReference>
<evidence type="ECO:0000313" key="8">
    <source>
        <dbReference type="EMBL" id="KAF7296811.1"/>
    </source>
</evidence>
<keyword evidence="4" id="KW-0862">Zinc</keyword>
<feature type="region of interest" description="Disordered" evidence="6">
    <location>
        <begin position="596"/>
        <end position="619"/>
    </location>
</feature>
<name>A0A8H6SC36_9AGAR</name>
<dbReference type="AlphaFoldDB" id="A0A8H6SC36"/>
<dbReference type="Proteomes" id="UP000636479">
    <property type="component" value="Unassembled WGS sequence"/>
</dbReference>
<keyword evidence="5" id="KW-0539">Nucleus</keyword>
<keyword evidence="3" id="KW-0863">Zinc-finger</keyword>
<dbReference type="PANTHER" id="PTHR46481:SF10">
    <property type="entry name" value="ZINC FINGER BED DOMAIN-CONTAINING PROTEIN 39"/>
    <property type="match status" value="1"/>
</dbReference>
<accession>A0A8H6SC36</accession>
<dbReference type="Pfam" id="PF04937">
    <property type="entry name" value="DUF659"/>
    <property type="match status" value="1"/>
</dbReference>
<dbReference type="InterPro" id="IPR007021">
    <property type="entry name" value="DUF659"/>
</dbReference>
<proteinExistence type="predicted"/>
<dbReference type="InterPro" id="IPR052035">
    <property type="entry name" value="ZnF_BED_domain_contain"/>
</dbReference>
<keyword evidence="2" id="KW-0479">Metal-binding</keyword>
<reference evidence="8" key="1">
    <citation type="submission" date="2020-05" db="EMBL/GenBank/DDBJ databases">
        <title>Mycena genomes resolve the evolution of fungal bioluminescence.</title>
        <authorList>
            <person name="Tsai I.J."/>
        </authorList>
    </citation>
    <scope>NUCLEOTIDE SEQUENCE</scope>
    <source>
        <strain evidence="8">171206Taipei</strain>
    </source>
</reference>
<dbReference type="RefSeq" id="XP_037217170.1">
    <property type="nucleotide sequence ID" value="XM_037365758.1"/>
</dbReference>
<evidence type="ECO:0000259" key="7">
    <source>
        <dbReference type="Pfam" id="PF04937"/>
    </source>
</evidence>
<dbReference type="GO" id="GO:0008270">
    <property type="term" value="F:zinc ion binding"/>
    <property type="evidence" value="ECO:0007669"/>
    <property type="project" value="UniProtKB-KW"/>
</dbReference>
<feature type="region of interest" description="Disordered" evidence="6">
    <location>
        <begin position="72"/>
        <end position="109"/>
    </location>
</feature>
<evidence type="ECO:0000313" key="9">
    <source>
        <dbReference type="Proteomes" id="UP000636479"/>
    </source>
</evidence>
<dbReference type="EMBL" id="JACAZF010000008">
    <property type="protein sequence ID" value="KAF7296811.1"/>
    <property type="molecule type" value="Genomic_DNA"/>
</dbReference>
<keyword evidence="9" id="KW-1185">Reference proteome</keyword>
<comment type="caution">
    <text evidence="8">The sequence shown here is derived from an EMBL/GenBank/DDBJ whole genome shotgun (WGS) entry which is preliminary data.</text>
</comment>
<evidence type="ECO:0000256" key="6">
    <source>
        <dbReference type="SAM" id="MobiDB-lite"/>
    </source>
</evidence>
<evidence type="ECO:0000256" key="1">
    <source>
        <dbReference type="ARBA" id="ARBA00004123"/>
    </source>
</evidence>
<organism evidence="8 9">
    <name type="scientific">Mycena indigotica</name>
    <dbReference type="NCBI Taxonomy" id="2126181"/>
    <lineage>
        <taxon>Eukaryota</taxon>
        <taxon>Fungi</taxon>
        <taxon>Dikarya</taxon>
        <taxon>Basidiomycota</taxon>
        <taxon>Agaricomycotina</taxon>
        <taxon>Agaricomycetes</taxon>
        <taxon>Agaricomycetidae</taxon>
        <taxon>Agaricales</taxon>
        <taxon>Marasmiineae</taxon>
        <taxon>Mycenaceae</taxon>
        <taxon>Mycena</taxon>
    </lineage>
</organism>
<sequence length="687" mass="76628">MPPAVHPFLTSHFTLLGKKDNNSKRKEYACNHCETILEHRENRAFKHFTTGLCTGSPPPEVATEAYVAMAQKTTGKGSRKRGCPEDDGDEDQETDVNVVRNSDQPPAKKAKVTLTKGSNLLGYVDTPMSATQENAAGRKLLRYFIHSNTAFLNADNIFLADFTNELRPSYKVPSRTTMSTLLLDAEYSDTHLEMVKELMDWKRSGTLLIDGWEDGLRRSLYGTAVARVGEPTIVMGLHDLTGCRGSAEKIFDAAEKSMTRMGIKNAGCFLAAVTDNPTVMKAFRKKLETKYKWLITLACWAHGLNTLIGEICRFPAAKTEIQKANRVVTFFNGSHYWGGQLKAAALLENISRGLKKNCESRWYALILLLLSVSAHRMPLNNLTSRPDARVATNGFSAVNTDVVAIIRDKDDRFWPMVGQTIRIAKPFVDAIAHCEGRGVNIADCMLHFLAAARQLSLLEDDPQEEPTFRAHAYMVVDKRFRMMATPVHRLGLFLHPLCRKLAVLTIPGFTFRDIKETALKIAKKKWKWPHEKLQLLSEDIVTYHACEEPFQKDDSDAPLAQSVEVEGWEKPLCEADVIDDNEGNAVDAAFSELEETLQEEDEEDEPLEGGDDSEEEEDLPEVLTMGAAKKASAKKKAKKVMSLMAGEIYDFALVKKALDSVVPQATIQKINVVHDGDNSDSDVDEFL</sequence>